<organism evidence="1 2">
    <name type="scientific">Halosimplex aquaticum</name>
    <dbReference type="NCBI Taxonomy" id="3026162"/>
    <lineage>
        <taxon>Archaea</taxon>
        <taxon>Methanobacteriati</taxon>
        <taxon>Methanobacteriota</taxon>
        <taxon>Stenosarchaea group</taxon>
        <taxon>Halobacteria</taxon>
        <taxon>Halobacteriales</taxon>
        <taxon>Haloarculaceae</taxon>
        <taxon>Halosimplex</taxon>
    </lineage>
</organism>
<reference evidence="1 2" key="1">
    <citation type="journal article" date="2019" name="Int. J. Syst. Evol. Microbiol.">
        <title>The Global Catalogue of Microorganisms (GCM) 10K type strain sequencing project: providing services to taxonomists for standard genome sequencing and annotation.</title>
        <authorList>
            <consortium name="The Broad Institute Genomics Platform"/>
            <consortium name="The Broad Institute Genome Sequencing Center for Infectious Disease"/>
            <person name="Wu L."/>
            <person name="Ma J."/>
        </authorList>
    </citation>
    <scope>NUCLEOTIDE SEQUENCE [LARGE SCALE GENOMIC DNA]</scope>
    <source>
        <strain evidence="1 2">XZYJT29</strain>
    </source>
</reference>
<evidence type="ECO:0000313" key="2">
    <source>
        <dbReference type="Proteomes" id="UP001596432"/>
    </source>
</evidence>
<dbReference type="Proteomes" id="UP001596432">
    <property type="component" value="Unassembled WGS sequence"/>
</dbReference>
<protein>
    <submittedName>
        <fullName evidence="1">Histone acetyltransferase</fullName>
    </submittedName>
</protein>
<dbReference type="AlphaFoldDB" id="A0ABD5Y5E3"/>
<evidence type="ECO:0000313" key="1">
    <source>
        <dbReference type="EMBL" id="MFC7142447.1"/>
    </source>
</evidence>
<proteinExistence type="predicted"/>
<accession>A0ABD5Y5E3</accession>
<gene>
    <name evidence="1" type="ORF">ACFQMA_21740</name>
</gene>
<comment type="caution">
    <text evidence="1">The sequence shown here is derived from an EMBL/GenBank/DDBJ whole genome shotgun (WGS) entry which is preliminary data.</text>
</comment>
<keyword evidence="2" id="KW-1185">Reference proteome</keyword>
<dbReference type="RefSeq" id="WP_274323513.1">
    <property type="nucleotide sequence ID" value="NZ_CP118158.1"/>
</dbReference>
<name>A0ABD5Y5E3_9EURY</name>
<sequence>MSERSEEPAETVPPAALRPSQLYVSAEKLSTVFDRVDGPDHQFGPLPVYEFDSERHLTDGHTRAFAAYLTGADEVAVEYDEDLAAEHDLGLYRECISWCEEEGVERVSDFTGRVLAPDEYERRWLDRCSRAAERLGDG</sequence>
<dbReference type="EMBL" id="JBHTAS010000001">
    <property type="protein sequence ID" value="MFC7142447.1"/>
    <property type="molecule type" value="Genomic_DNA"/>
</dbReference>
<dbReference type="GeneID" id="78822788"/>